<dbReference type="Proteomes" id="UP000070544">
    <property type="component" value="Unassembled WGS sequence"/>
</dbReference>
<dbReference type="InterPro" id="IPR036770">
    <property type="entry name" value="Ankyrin_rpt-contain_sf"/>
</dbReference>
<dbReference type="GO" id="GO:0085020">
    <property type="term" value="P:protein K6-linked ubiquitination"/>
    <property type="evidence" value="ECO:0007669"/>
    <property type="project" value="TreeGrafter"/>
</dbReference>
<proteinExistence type="predicted"/>
<dbReference type="AlphaFoldDB" id="A0A139ACF8"/>
<keyword evidence="1" id="KW-0677">Repeat</keyword>
<accession>A0A139ACF8</accession>
<evidence type="ECO:0000256" key="2">
    <source>
        <dbReference type="ARBA" id="ARBA00023043"/>
    </source>
</evidence>
<dbReference type="PANTHER" id="PTHR24171">
    <property type="entry name" value="ANKYRIN REPEAT DOMAIN-CONTAINING PROTEIN 39-RELATED"/>
    <property type="match status" value="1"/>
</dbReference>
<dbReference type="PROSITE" id="PS50088">
    <property type="entry name" value="ANK_REPEAT"/>
    <property type="match status" value="1"/>
</dbReference>
<dbReference type="Gene3D" id="1.25.40.20">
    <property type="entry name" value="Ankyrin repeat-containing domain"/>
    <property type="match status" value="1"/>
</dbReference>
<keyword evidence="2 3" id="KW-0040">ANK repeat</keyword>
<evidence type="ECO:0000313" key="5">
    <source>
        <dbReference type="Proteomes" id="UP000070544"/>
    </source>
</evidence>
<dbReference type="OMA" id="IELDAYK"/>
<organism evidence="4 5">
    <name type="scientific">Gonapodya prolifera (strain JEL478)</name>
    <name type="common">Monoblepharis prolifera</name>
    <dbReference type="NCBI Taxonomy" id="1344416"/>
    <lineage>
        <taxon>Eukaryota</taxon>
        <taxon>Fungi</taxon>
        <taxon>Fungi incertae sedis</taxon>
        <taxon>Chytridiomycota</taxon>
        <taxon>Chytridiomycota incertae sedis</taxon>
        <taxon>Monoblepharidomycetes</taxon>
        <taxon>Monoblepharidales</taxon>
        <taxon>Gonapodyaceae</taxon>
        <taxon>Gonapodya</taxon>
    </lineage>
</organism>
<dbReference type="Pfam" id="PF12796">
    <property type="entry name" value="Ank_2"/>
    <property type="match status" value="1"/>
</dbReference>
<dbReference type="SMART" id="SM00248">
    <property type="entry name" value="ANK"/>
    <property type="match status" value="2"/>
</dbReference>
<dbReference type="GO" id="GO:0004842">
    <property type="term" value="F:ubiquitin-protein transferase activity"/>
    <property type="evidence" value="ECO:0007669"/>
    <property type="project" value="TreeGrafter"/>
</dbReference>
<keyword evidence="5" id="KW-1185">Reference proteome</keyword>
<dbReference type="PANTHER" id="PTHR24171:SF8">
    <property type="entry name" value="BRCA1-ASSOCIATED RING DOMAIN PROTEIN 1"/>
    <property type="match status" value="1"/>
</dbReference>
<reference evidence="4 5" key="1">
    <citation type="journal article" date="2015" name="Genome Biol. Evol.">
        <title>Phylogenomic analyses indicate that early fungi evolved digesting cell walls of algal ancestors of land plants.</title>
        <authorList>
            <person name="Chang Y."/>
            <person name="Wang S."/>
            <person name="Sekimoto S."/>
            <person name="Aerts A.L."/>
            <person name="Choi C."/>
            <person name="Clum A."/>
            <person name="LaButti K.M."/>
            <person name="Lindquist E.A."/>
            <person name="Yee Ngan C."/>
            <person name="Ohm R.A."/>
            <person name="Salamov A.A."/>
            <person name="Grigoriev I.V."/>
            <person name="Spatafora J.W."/>
            <person name="Berbee M.L."/>
        </authorList>
    </citation>
    <scope>NUCLEOTIDE SEQUENCE [LARGE SCALE GENOMIC DNA]</scope>
    <source>
        <strain evidence="4 5">JEL478</strain>
    </source>
</reference>
<evidence type="ECO:0000256" key="3">
    <source>
        <dbReference type="PROSITE-ProRule" id="PRU00023"/>
    </source>
</evidence>
<name>A0A139ACF8_GONPJ</name>
<dbReference type="SUPFAM" id="SSF48403">
    <property type="entry name" value="Ankyrin repeat"/>
    <property type="match status" value="1"/>
</dbReference>
<evidence type="ECO:0000313" key="4">
    <source>
        <dbReference type="EMBL" id="KXS14135.1"/>
    </source>
</evidence>
<dbReference type="EMBL" id="KQ965771">
    <property type="protein sequence ID" value="KXS14135.1"/>
    <property type="molecule type" value="Genomic_DNA"/>
</dbReference>
<protein>
    <submittedName>
        <fullName evidence="4">Uncharacterized protein</fullName>
    </submittedName>
</protein>
<evidence type="ECO:0000256" key="1">
    <source>
        <dbReference type="ARBA" id="ARBA00022737"/>
    </source>
</evidence>
<dbReference type="PROSITE" id="PS50297">
    <property type="entry name" value="ANK_REP_REGION"/>
    <property type="match status" value="1"/>
</dbReference>
<dbReference type="OrthoDB" id="194358at2759"/>
<dbReference type="InterPro" id="IPR002110">
    <property type="entry name" value="Ankyrin_rpt"/>
</dbReference>
<sequence length="149" mass="16017">MAGQGDLQSFFAAIKQGDSKEVRRLLEVDKSVTSMRTKDAAAKYEPDVEMDAFKFLGAYIGSINGLQLALFTGHDDIARDIIDATFQDEIDSAFGGGNTALHLAALLGAEELVSALLTRGASKTSKNNKGFTPVDVGDDDSMRQIFSQH</sequence>
<feature type="repeat" description="ANK" evidence="3">
    <location>
        <begin position="96"/>
        <end position="128"/>
    </location>
</feature>
<gene>
    <name evidence="4" type="ORF">M427DRAFT_57905</name>
</gene>
<dbReference type="STRING" id="1344416.A0A139ACF8"/>